<evidence type="ECO:0000256" key="2">
    <source>
        <dbReference type="ARBA" id="ARBA00023004"/>
    </source>
</evidence>
<evidence type="ECO:0000256" key="3">
    <source>
        <dbReference type="ARBA" id="ARBA00023014"/>
    </source>
</evidence>
<dbReference type="Gene3D" id="3.40.50.740">
    <property type="match status" value="1"/>
</dbReference>
<dbReference type="GO" id="GO:0043546">
    <property type="term" value="F:molybdopterin cofactor binding"/>
    <property type="evidence" value="ECO:0007669"/>
    <property type="project" value="InterPro"/>
</dbReference>
<dbReference type="InterPro" id="IPR009010">
    <property type="entry name" value="Asp_de-COase-like_dom_sf"/>
</dbReference>
<dbReference type="EMBL" id="AP018732">
    <property type="protein sequence ID" value="BBE42319.1"/>
    <property type="molecule type" value="Genomic_DNA"/>
</dbReference>
<proteinExistence type="predicted"/>
<organism evidence="6 7">
    <name type="scientific">Conexivisphaera calida</name>
    <dbReference type="NCBI Taxonomy" id="1874277"/>
    <lineage>
        <taxon>Archaea</taxon>
        <taxon>Nitrososphaerota</taxon>
        <taxon>Conexivisphaeria</taxon>
        <taxon>Conexivisphaerales</taxon>
        <taxon>Conexivisphaeraceae</taxon>
        <taxon>Conexivisphaera</taxon>
    </lineage>
</organism>
<dbReference type="GO" id="GO:0008863">
    <property type="term" value="F:formate dehydrogenase (NAD+) activity"/>
    <property type="evidence" value="ECO:0007669"/>
    <property type="project" value="UniProtKB-EC"/>
</dbReference>
<protein>
    <submittedName>
        <fullName evidence="6">Formate dehydrogenase alpha subunit</fullName>
        <ecNumber evidence="6">1.17.1.9</ecNumber>
    </submittedName>
</protein>
<dbReference type="InterPro" id="IPR050123">
    <property type="entry name" value="Prok_molybdopt-oxidoreductase"/>
</dbReference>
<dbReference type="Proteomes" id="UP000509448">
    <property type="component" value="Chromosome"/>
</dbReference>
<feature type="domain" description="Molybdopterin dinucleotide-binding" evidence="5">
    <location>
        <begin position="500"/>
        <end position="599"/>
    </location>
</feature>
<dbReference type="PANTHER" id="PTHR43105:SF10">
    <property type="entry name" value="NADH-QUINONE OXIDOREDUCTASE SUBUNIT G"/>
    <property type="match status" value="1"/>
</dbReference>
<dbReference type="PANTHER" id="PTHR43105">
    <property type="entry name" value="RESPIRATORY NITRATE REDUCTASE"/>
    <property type="match status" value="1"/>
</dbReference>
<evidence type="ECO:0000259" key="4">
    <source>
        <dbReference type="Pfam" id="PF00384"/>
    </source>
</evidence>
<dbReference type="GO" id="GO:0051536">
    <property type="term" value="F:iron-sulfur cluster binding"/>
    <property type="evidence" value="ECO:0007669"/>
    <property type="project" value="UniProtKB-KW"/>
</dbReference>
<keyword evidence="7" id="KW-1185">Reference proteome</keyword>
<gene>
    <name evidence="6" type="ORF">NAS2_0930</name>
</gene>
<dbReference type="Pfam" id="PF01568">
    <property type="entry name" value="Molydop_binding"/>
    <property type="match status" value="1"/>
</dbReference>
<keyword evidence="1" id="KW-0479">Metal-binding</keyword>
<dbReference type="AlphaFoldDB" id="A0A4P2VCL6"/>
<dbReference type="Pfam" id="PF00384">
    <property type="entry name" value="Molybdopterin"/>
    <property type="match status" value="1"/>
</dbReference>
<keyword evidence="3" id="KW-0411">Iron-sulfur</keyword>
<keyword evidence="6" id="KW-0560">Oxidoreductase</keyword>
<dbReference type="KEGG" id="ccai:NAS2_0930"/>
<name>A0A4P2VCL6_9ARCH</name>
<dbReference type="Gene3D" id="3.40.228.10">
    <property type="entry name" value="Dimethylsulfoxide Reductase, domain 2"/>
    <property type="match status" value="1"/>
</dbReference>
<dbReference type="SUPFAM" id="SSF50692">
    <property type="entry name" value="ADC-like"/>
    <property type="match status" value="1"/>
</dbReference>
<evidence type="ECO:0000313" key="7">
    <source>
        <dbReference type="Proteomes" id="UP000509448"/>
    </source>
</evidence>
<keyword evidence="2" id="KW-0408">Iron</keyword>
<evidence type="ECO:0000313" key="6">
    <source>
        <dbReference type="EMBL" id="BBE42319.1"/>
    </source>
</evidence>
<dbReference type="SUPFAM" id="SSF53706">
    <property type="entry name" value="Formate dehydrogenase/DMSO reductase, domains 1-3"/>
    <property type="match status" value="1"/>
</dbReference>
<evidence type="ECO:0000256" key="1">
    <source>
        <dbReference type="ARBA" id="ARBA00022723"/>
    </source>
</evidence>
<evidence type="ECO:0000259" key="5">
    <source>
        <dbReference type="Pfam" id="PF01568"/>
    </source>
</evidence>
<dbReference type="EC" id="1.17.1.9" evidence="6"/>
<dbReference type="InterPro" id="IPR006657">
    <property type="entry name" value="MoPterin_dinucl-bd_dom"/>
</dbReference>
<dbReference type="InterPro" id="IPR006656">
    <property type="entry name" value="Mopterin_OxRdtase"/>
</dbReference>
<dbReference type="GO" id="GO:0016020">
    <property type="term" value="C:membrane"/>
    <property type="evidence" value="ECO:0007669"/>
    <property type="project" value="TreeGrafter"/>
</dbReference>
<reference evidence="6 7" key="1">
    <citation type="journal article" date="2019" name="ISME J.">
        <title>Isolation and characterization of a thermophilic sulfur- and iron-reducing thaumarchaeote from a terrestrial acidic hot spring.</title>
        <authorList>
            <person name="Kato S."/>
            <person name="Itoh T."/>
            <person name="Yuki M."/>
            <person name="Nagamori M."/>
            <person name="Ohnishi M."/>
            <person name="Uematsu K."/>
            <person name="Suzuki K."/>
            <person name="Takashina T."/>
            <person name="Ohkuma M."/>
        </authorList>
    </citation>
    <scope>NUCLEOTIDE SEQUENCE [LARGE SCALE GENOMIC DNA]</scope>
    <source>
        <strain evidence="6 7">NAS-02</strain>
    </source>
</reference>
<feature type="domain" description="Molybdopterin oxidoreductase" evidence="4">
    <location>
        <begin position="28"/>
        <end position="429"/>
    </location>
</feature>
<dbReference type="GO" id="GO:0046872">
    <property type="term" value="F:metal ion binding"/>
    <property type="evidence" value="ECO:0007669"/>
    <property type="project" value="UniProtKB-KW"/>
</dbReference>
<accession>A0A4P2VCL6</accession>
<dbReference type="Gene3D" id="2.40.40.20">
    <property type="match status" value="1"/>
</dbReference>
<sequence length="631" mass="67789">MPDPSDPVSGGSPCIRGLTVGKAMRVGRLREPMIRREKRGRAEAVGWRTALEAVARELRDHEPEGIHVAITGKVTNEDAFALVRFALAVIGTPNVDNASARVCHSSTVGAMREILGVPASTGTLDDLGRVDLLLLAGTNPAVDYPPMYSRISRARARGTPLIYLGSINAETARSADVVLLVRPGGETAVLNYVAREVLESGGTQSPIQVPGFDSYIRWLSGYDRARAEAALMERPGELRRAVELVVGSSRMGVASGMGLAHGPGGCAALTALYDLALLKGAIVLTMRGLVNVQGVGDMGACPGMGCWDEYHRSAAEERWGQLPRGGMTFTDAVLGGRSEVIVMTDMNPLHSMPSPRVVERALEDAFVVCMCSYPNETSALADVLLPVPMLPERSGTVTNGERRVRPVHPAIPPYGSSRQEWEIAVALSRILGHDMEYSSAMDITREIVELVPGYGDIDLNALLNGLDQWAEKSPRDVRFSVAEDPGPLNAAPGEWLLVDLRSPQHFLGGEVTWRIRSLARASGGPAVLMNLRDVEELGLGGTTVKVCSDAGCIEAPARGSAIIPRGFLGYYLSNRGIRYNDLVPPELSKCSRTPRYKYIPVRLYVGGEQLDPPAPLGATTVEVVDIDGDRF</sequence>